<name>A0A123T5U8_STRSU</name>
<reference evidence="3" key="3">
    <citation type="submission" date="2023-07" db="EMBL/GenBank/DDBJ databases">
        <title>Characterization of virulence traits, antimicrobial resistance genes carried by mobile genetic elements and competence in Streptococcus suis strains isolated in France.</title>
        <authorList>
            <person name="Dechene-Tempier M."/>
            <person name="Marois-Crehan C."/>
            <person name="De Boisseson C."/>
            <person name="Lucas P."/>
            <person name="Bougeard S."/>
            <person name="Libante V."/>
            <person name="Payot S."/>
        </authorList>
    </citation>
    <scope>NUCLEOTIDE SEQUENCE</scope>
    <source>
        <strain evidence="3">1551</strain>
    </source>
</reference>
<organism evidence="1 6">
    <name type="scientific">Streptococcus suis</name>
    <dbReference type="NCBI Taxonomy" id="1307"/>
    <lineage>
        <taxon>Bacteria</taxon>
        <taxon>Bacillati</taxon>
        <taxon>Bacillota</taxon>
        <taxon>Bacilli</taxon>
        <taxon>Lactobacillales</taxon>
        <taxon>Streptococcaceae</taxon>
        <taxon>Streptococcus</taxon>
    </lineage>
</organism>
<evidence type="ECO:0000313" key="7">
    <source>
        <dbReference type="Proteomes" id="UP000309259"/>
    </source>
</evidence>
<evidence type="ECO:0000313" key="1">
    <source>
        <dbReference type="EMBL" id="CYU92790.1"/>
    </source>
</evidence>
<dbReference type="EMBL" id="FIHD01000017">
    <property type="protein sequence ID" value="CYU92790.1"/>
    <property type="molecule type" value="Genomic_DNA"/>
</dbReference>
<dbReference type="EMBL" id="SSXL01000036">
    <property type="protein sequence ID" value="TII00525.1"/>
    <property type="molecule type" value="Genomic_DNA"/>
</dbReference>
<accession>A0A123T5U8</accession>
<evidence type="ECO:0000313" key="5">
    <source>
        <dbReference type="Proteomes" id="UP000072353"/>
    </source>
</evidence>
<dbReference type="AlphaFoldDB" id="A0A123T5U8"/>
<protein>
    <submittedName>
        <fullName evidence="1">Uncharacterized protein</fullName>
    </submittedName>
</protein>
<evidence type="ECO:0000313" key="6">
    <source>
        <dbReference type="Proteomes" id="UP000073494"/>
    </source>
</evidence>
<reference evidence="4 7" key="2">
    <citation type="submission" date="2019-04" db="EMBL/GenBank/DDBJ databases">
        <title>Genome analysis of Streptococcus suis strain WUSS327.</title>
        <authorList>
            <person name="Chen H."/>
            <person name="Gao X."/>
            <person name="Wu Z."/>
        </authorList>
    </citation>
    <scope>NUCLEOTIDE SEQUENCE [LARGE SCALE GENOMIC DNA]</scope>
    <source>
        <strain evidence="4 7">WUSS327</strain>
    </source>
</reference>
<dbReference type="EMBL" id="JAUTFL010000013">
    <property type="protein sequence ID" value="MDW8645851.1"/>
    <property type="molecule type" value="Genomic_DNA"/>
</dbReference>
<dbReference type="RefSeq" id="WP_024376867.1">
    <property type="nucleotide sequence ID" value="NZ_CEFG01000167.1"/>
</dbReference>
<proteinExistence type="predicted"/>
<dbReference type="Proteomes" id="UP000072353">
    <property type="component" value="Unassembled WGS sequence"/>
</dbReference>
<dbReference type="Proteomes" id="UP000073494">
    <property type="component" value="Unassembled WGS sequence"/>
</dbReference>
<dbReference type="Proteomes" id="UP000309259">
    <property type="component" value="Unassembled WGS sequence"/>
</dbReference>
<evidence type="ECO:0000313" key="4">
    <source>
        <dbReference type="EMBL" id="TII00525.1"/>
    </source>
</evidence>
<evidence type="ECO:0000313" key="2">
    <source>
        <dbReference type="EMBL" id="CYX62538.1"/>
    </source>
</evidence>
<dbReference type="Proteomes" id="UP001276229">
    <property type="component" value="Unassembled WGS sequence"/>
</dbReference>
<sequence>MTEKQATLLADIVKAKLDFVEEMDDLMSLNRSGKLSNKIFLFNLRTKRDLLSEKIEALKKSSGLTYLELIEIGH</sequence>
<reference evidence="5 6" key="1">
    <citation type="submission" date="2016-02" db="EMBL/GenBank/DDBJ databases">
        <authorList>
            <consortium name="Pathogen Informatics"/>
        </authorList>
    </citation>
    <scope>NUCLEOTIDE SEQUENCE [LARGE SCALE GENOMIC DNA]</scope>
    <source>
        <strain evidence="1 6">LSS54</strain>
        <strain evidence="2 5">SS975</strain>
    </source>
</reference>
<dbReference type="EMBL" id="FILL01000013">
    <property type="protein sequence ID" value="CYX62538.1"/>
    <property type="molecule type" value="Genomic_DNA"/>
</dbReference>
<evidence type="ECO:0000313" key="3">
    <source>
        <dbReference type="EMBL" id="MDW8645851.1"/>
    </source>
</evidence>
<gene>
    <name evidence="1" type="ORF">ERS132416_01107</name>
    <name evidence="2" type="ORF">ERS132521_01501</name>
    <name evidence="4" type="ORF">FAJ35_09255</name>
    <name evidence="3" type="ORF">Q7V66_06785</name>
</gene>